<evidence type="ECO:0000313" key="8">
    <source>
        <dbReference type="Proteomes" id="UP001633002"/>
    </source>
</evidence>
<organism evidence="7 8">
    <name type="scientific">Riccia sorocarpa</name>
    <dbReference type="NCBI Taxonomy" id="122646"/>
    <lineage>
        <taxon>Eukaryota</taxon>
        <taxon>Viridiplantae</taxon>
        <taxon>Streptophyta</taxon>
        <taxon>Embryophyta</taxon>
        <taxon>Marchantiophyta</taxon>
        <taxon>Marchantiopsida</taxon>
        <taxon>Marchantiidae</taxon>
        <taxon>Marchantiales</taxon>
        <taxon>Ricciaceae</taxon>
        <taxon>Riccia</taxon>
    </lineage>
</organism>
<feature type="region of interest" description="Disordered" evidence="4">
    <location>
        <begin position="777"/>
        <end position="796"/>
    </location>
</feature>
<dbReference type="SMART" id="SM00225">
    <property type="entry name" value="BTB"/>
    <property type="match status" value="1"/>
</dbReference>
<evidence type="ECO:0000313" key="7">
    <source>
        <dbReference type="EMBL" id="KAL3698164.1"/>
    </source>
</evidence>
<dbReference type="SUPFAM" id="SSF54695">
    <property type="entry name" value="POZ domain"/>
    <property type="match status" value="1"/>
</dbReference>
<keyword evidence="3" id="KW-0175">Coiled coil</keyword>
<protein>
    <recommendedName>
        <fullName evidence="9">BTB/POZ domain-containing protein</fullName>
    </recommendedName>
</protein>
<keyword evidence="8" id="KW-1185">Reference proteome</keyword>
<dbReference type="InterPro" id="IPR011333">
    <property type="entry name" value="SKP1/BTB/POZ_sf"/>
</dbReference>
<gene>
    <name evidence="7" type="ORF">R1sor_012240</name>
</gene>
<dbReference type="PROSITE" id="PS51649">
    <property type="entry name" value="NPH3"/>
    <property type="match status" value="1"/>
</dbReference>
<dbReference type="Gene3D" id="3.30.710.10">
    <property type="entry name" value="Potassium Channel Kv1.1, Chain A"/>
    <property type="match status" value="1"/>
</dbReference>
<accession>A0ABD3I9E5</accession>
<evidence type="ECO:0000256" key="1">
    <source>
        <dbReference type="ARBA" id="ARBA00004906"/>
    </source>
</evidence>
<feature type="region of interest" description="Disordered" evidence="4">
    <location>
        <begin position="682"/>
        <end position="704"/>
    </location>
</feature>
<feature type="domain" description="BTB" evidence="5">
    <location>
        <begin position="56"/>
        <end position="120"/>
    </location>
</feature>
<feature type="compositionally biased region" description="Basic residues" evidence="4">
    <location>
        <begin position="785"/>
        <end position="796"/>
    </location>
</feature>
<comment type="caution">
    <text evidence="7">The sequence shown here is derived from an EMBL/GenBank/DDBJ whole genome shotgun (WGS) entry which is preliminary data.</text>
</comment>
<evidence type="ECO:0000259" key="6">
    <source>
        <dbReference type="PROSITE" id="PS51649"/>
    </source>
</evidence>
<feature type="region of interest" description="Disordered" evidence="4">
    <location>
        <begin position="555"/>
        <end position="577"/>
    </location>
</feature>
<evidence type="ECO:0000256" key="3">
    <source>
        <dbReference type="SAM" id="Coils"/>
    </source>
</evidence>
<name>A0ABD3I9E5_9MARC</name>
<evidence type="ECO:0000256" key="4">
    <source>
        <dbReference type="SAM" id="MobiDB-lite"/>
    </source>
</evidence>
<sequence>MGGNQKVNAMMFMNPTYTSDWDLVRKDGGSVIKSASTGQVLQKNINTWCELTGLSPTITIHFRDRSFNVHKFPLVTRSGYFKRMLLKTKELRIPQSCPGGLATFENVMNFCYGVTVLIDATNVAELRCMAEFLEMNEHYGKGNLCERTDLYMSQVILQSWQDTMVVLLHTQRLLPYAEDLRIVDRCIEVLAFMACMEMVDPLERISRPGMSVESQLWSDISTSARISTSPDWWMDDLLRLPCGMFERVIDAIRKQGMQEKYVSQAIVKFVDRWMFTNSTAEWDKVPKFRNPAEDSPLKPSAWHIQPCSNQYNLVEAVVRLLPVKGDAVPISFLFSLLRCALACNSSAECLQQLESRIASQLELATMADLLYLFKNTEASCISGREVSCMRRIVTSFMNQQTSLSDGIEMPGDVPAEEGPENSYCQYAVSAVAKVWDEFMAEVARDGGLSPEKFLELVEVIPLYARATHDHLYEAVHVYLKSHPQLLGEDRQMVCGILSCQKLSQEMCMHAVQDELMPLRMVVQAMFMQQLQTRNALSSNLQLPLGGSMRFDSLPSLSREPSFRRNSLPPQLHSDSFRSPREAFRAKRGVEPFRIDDPADEAVSMGSILKRDVAYRQASMLKAEYRATEMRLQNLEEELAVMRSKIEGTPVHVKGGFENLRREDSESPADNIFRKSCDVNVGQGAPLPTVPESEYNSAEEEEGTPVQQVKVSSKSGRGLLSRAFRFFALGSFRRKKGDVYSKAHSLCSGRIDWPVEDNSNSKPKSSRLSMNGNERIVAESNLGATPRRRHLRSHSIA</sequence>
<feature type="region of interest" description="Disordered" evidence="4">
    <location>
        <begin position="752"/>
        <end position="772"/>
    </location>
</feature>
<comment type="pathway">
    <text evidence="1">Protein modification; protein ubiquitination.</text>
</comment>
<dbReference type="PROSITE" id="PS50097">
    <property type="entry name" value="BTB"/>
    <property type="match status" value="1"/>
</dbReference>
<dbReference type="Pfam" id="PF00651">
    <property type="entry name" value="BTB"/>
    <property type="match status" value="1"/>
</dbReference>
<evidence type="ECO:0000259" key="5">
    <source>
        <dbReference type="PROSITE" id="PS50097"/>
    </source>
</evidence>
<reference evidence="7 8" key="1">
    <citation type="submission" date="2024-09" db="EMBL/GenBank/DDBJ databases">
        <title>Chromosome-scale assembly of Riccia sorocarpa.</title>
        <authorList>
            <person name="Paukszto L."/>
        </authorList>
    </citation>
    <scope>NUCLEOTIDE SEQUENCE [LARGE SCALE GENOMIC DNA]</scope>
    <source>
        <strain evidence="7">LP-2024</strain>
        <tissue evidence="7">Aerial parts of the thallus</tissue>
    </source>
</reference>
<feature type="compositionally biased region" description="Polar residues" evidence="4">
    <location>
        <begin position="756"/>
        <end position="771"/>
    </location>
</feature>
<feature type="coiled-coil region" evidence="3">
    <location>
        <begin position="617"/>
        <end position="644"/>
    </location>
</feature>
<proteinExistence type="predicted"/>
<dbReference type="InterPro" id="IPR000210">
    <property type="entry name" value="BTB/POZ_dom"/>
</dbReference>
<dbReference type="InterPro" id="IPR043454">
    <property type="entry name" value="NPH3/RPT2-like"/>
</dbReference>
<dbReference type="AlphaFoldDB" id="A0ABD3I9E5"/>
<dbReference type="Pfam" id="PF03000">
    <property type="entry name" value="NPH3"/>
    <property type="match status" value="1"/>
</dbReference>
<keyword evidence="2" id="KW-0833">Ubl conjugation pathway</keyword>
<feature type="domain" description="NPH3" evidence="6">
    <location>
        <begin position="231"/>
        <end position="531"/>
    </location>
</feature>
<dbReference type="InterPro" id="IPR027356">
    <property type="entry name" value="NPH3_dom"/>
</dbReference>
<evidence type="ECO:0000256" key="2">
    <source>
        <dbReference type="ARBA" id="ARBA00022786"/>
    </source>
</evidence>
<dbReference type="Proteomes" id="UP001633002">
    <property type="component" value="Unassembled WGS sequence"/>
</dbReference>
<evidence type="ECO:0008006" key="9">
    <source>
        <dbReference type="Google" id="ProtNLM"/>
    </source>
</evidence>
<dbReference type="EMBL" id="JBJQOH010000002">
    <property type="protein sequence ID" value="KAL3698164.1"/>
    <property type="molecule type" value="Genomic_DNA"/>
</dbReference>
<dbReference type="PANTHER" id="PTHR32370">
    <property type="entry name" value="OS12G0117600 PROTEIN"/>
    <property type="match status" value="1"/>
</dbReference>